<evidence type="ECO:0000256" key="8">
    <source>
        <dbReference type="SAM" id="MobiDB-lite"/>
    </source>
</evidence>
<dbReference type="OrthoDB" id="442731at2759"/>
<evidence type="ECO:0000256" key="7">
    <source>
        <dbReference type="RuleBase" id="RU361153"/>
    </source>
</evidence>
<feature type="domain" description="Glycoside hydrolase family 5" evidence="9">
    <location>
        <begin position="67"/>
        <end position="214"/>
    </location>
</feature>
<dbReference type="GO" id="GO:0004553">
    <property type="term" value="F:hydrolase activity, hydrolyzing O-glycosyl compounds"/>
    <property type="evidence" value="ECO:0007669"/>
    <property type="project" value="InterPro"/>
</dbReference>
<keyword evidence="5 7" id="KW-0326">Glycosidase</keyword>
<feature type="region of interest" description="Disordered" evidence="8">
    <location>
        <begin position="20"/>
        <end position="56"/>
    </location>
</feature>
<evidence type="ECO:0000256" key="5">
    <source>
        <dbReference type="ARBA" id="ARBA00023295"/>
    </source>
</evidence>
<keyword evidence="3" id="KW-0136">Cellulose degradation</keyword>
<keyword evidence="11" id="KW-1185">Reference proteome</keyword>
<evidence type="ECO:0000256" key="3">
    <source>
        <dbReference type="ARBA" id="ARBA00023001"/>
    </source>
</evidence>
<evidence type="ECO:0000313" key="11">
    <source>
        <dbReference type="Proteomes" id="UP001165083"/>
    </source>
</evidence>
<evidence type="ECO:0000256" key="1">
    <source>
        <dbReference type="ARBA" id="ARBA00005641"/>
    </source>
</evidence>
<dbReference type="GO" id="GO:0030245">
    <property type="term" value="P:cellulose catabolic process"/>
    <property type="evidence" value="ECO:0007669"/>
    <property type="project" value="UniProtKB-KW"/>
</dbReference>
<dbReference type="InterPro" id="IPR017853">
    <property type="entry name" value="GH"/>
</dbReference>
<evidence type="ECO:0000256" key="4">
    <source>
        <dbReference type="ARBA" id="ARBA00023277"/>
    </source>
</evidence>
<dbReference type="SUPFAM" id="SSF51445">
    <property type="entry name" value="(Trans)glycosidases"/>
    <property type="match status" value="1"/>
</dbReference>
<feature type="compositionally biased region" description="Basic and acidic residues" evidence="8">
    <location>
        <begin position="40"/>
        <end position="54"/>
    </location>
</feature>
<dbReference type="InterPro" id="IPR001547">
    <property type="entry name" value="Glyco_hydro_5"/>
</dbReference>
<name>A0A9W6XB77_9STRA</name>
<evidence type="ECO:0000259" key="9">
    <source>
        <dbReference type="Pfam" id="PF00150"/>
    </source>
</evidence>
<keyword evidence="6" id="KW-0624">Polysaccharide degradation</keyword>
<dbReference type="Gene3D" id="3.20.20.80">
    <property type="entry name" value="Glycosidases"/>
    <property type="match status" value="1"/>
</dbReference>
<protein>
    <submittedName>
        <fullName evidence="10">Unnamed protein product</fullName>
    </submittedName>
</protein>
<dbReference type="Pfam" id="PF00150">
    <property type="entry name" value="Cellulase"/>
    <property type="match status" value="1"/>
</dbReference>
<keyword evidence="4" id="KW-0119">Carbohydrate metabolism</keyword>
<dbReference type="PANTHER" id="PTHR35923:SF2">
    <property type="entry name" value="ENDOGLUCANASE"/>
    <property type="match status" value="1"/>
</dbReference>
<feature type="compositionally biased region" description="Basic residues" evidence="8">
    <location>
        <begin position="20"/>
        <end position="32"/>
    </location>
</feature>
<dbReference type="PANTHER" id="PTHR35923">
    <property type="entry name" value="MAJOR EXTRACELLULAR ENDOGLUCANASE"/>
    <property type="match status" value="1"/>
</dbReference>
<comment type="caution">
    <text evidence="10">The sequence shown here is derived from an EMBL/GenBank/DDBJ whole genome shotgun (WGS) entry which is preliminary data.</text>
</comment>
<evidence type="ECO:0000313" key="10">
    <source>
        <dbReference type="EMBL" id="GMF35033.1"/>
    </source>
</evidence>
<dbReference type="EMBL" id="BSXW01001238">
    <property type="protein sequence ID" value="GMF35033.1"/>
    <property type="molecule type" value="Genomic_DNA"/>
</dbReference>
<evidence type="ECO:0000256" key="2">
    <source>
        <dbReference type="ARBA" id="ARBA00022801"/>
    </source>
</evidence>
<dbReference type="Proteomes" id="UP001165083">
    <property type="component" value="Unassembled WGS sequence"/>
</dbReference>
<evidence type="ECO:0000256" key="6">
    <source>
        <dbReference type="ARBA" id="ARBA00023326"/>
    </source>
</evidence>
<comment type="similarity">
    <text evidence="1 7">Belongs to the glycosyl hydrolase 5 (cellulase A) family.</text>
</comment>
<reference evidence="10" key="1">
    <citation type="submission" date="2023-04" db="EMBL/GenBank/DDBJ databases">
        <title>Phytophthora lilii NBRC 32176.</title>
        <authorList>
            <person name="Ichikawa N."/>
            <person name="Sato H."/>
            <person name="Tonouchi N."/>
        </authorList>
    </citation>
    <scope>NUCLEOTIDE SEQUENCE</scope>
    <source>
        <strain evidence="10">NBRC 32176</strain>
    </source>
</reference>
<dbReference type="AlphaFoldDB" id="A0A9W6XB77"/>
<accession>A0A9W6XB77</accession>
<organism evidence="10 11">
    <name type="scientific">Phytophthora lilii</name>
    <dbReference type="NCBI Taxonomy" id="2077276"/>
    <lineage>
        <taxon>Eukaryota</taxon>
        <taxon>Sar</taxon>
        <taxon>Stramenopiles</taxon>
        <taxon>Oomycota</taxon>
        <taxon>Peronosporomycetes</taxon>
        <taxon>Peronosporales</taxon>
        <taxon>Peronosporaceae</taxon>
        <taxon>Phytophthora</taxon>
    </lineage>
</organism>
<proteinExistence type="inferred from homology"/>
<keyword evidence="2 7" id="KW-0378">Hydrolase</keyword>
<gene>
    <name evidence="10" type="ORF">Plil01_001490300</name>
</gene>
<sequence length="225" mass="24862">MRRRDHRAGGARLVAHLHRQRAGPVRQLRHQRAATAAGHELGDRRPQGQEHADGRLSGARGQNLLVGAGVIVREARKRSILIMFDSHRIEASEPDFPDIAVPDNITPALQMLATRYCEDPGAWNVYAIDIKNEPKGKATWGKGDEDTDWNLQAAKIGNAVLKKCPRLLVFVEGVQTNFNGVNLEWGQAGGSLQGAKDYPVKLSNMERLVYSPHLISPGVDFISPW</sequence>